<organism evidence="11 12">
    <name type="scientific">Paspalum notatum var. saurae</name>
    <dbReference type="NCBI Taxonomy" id="547442"/>
    <lineage>
        <taxon>Eukaryota</taxon>
        <taxon>Viridiplantae</taxon>
        <taxon>Streptophyta</taxon>
        <taxon>Embryophyta</taxon>
        <taxon>Tracheophyta</taxon>
        <taxon>Spermatophyta</taxon>
        <taxon>Magnoliopsida</taxon>
        <taxon>Liliopsida</taxon>
        <taxon>Poales</taxon>
        <taxon>Poaceae</taxon>
        <taxon>PACMAD clade</taxon>
        <taxon>Panicoideae</taxon>
        <taxon>Andropogonodae</taxon>
        <taxon>Paspaleae</taxon>
        <taxon>Paspalinae</taxon>
        <taxon>Paspalum</taxon>
    </lineage>
</organism>
<evidence type="ECO:0000256" key="2">
    <source>
        <dbReference type="ARBA" id="ARBA00022664"/>
    </source>
</evidence>
<accession>A0AAQ3TF81</accession>
<comment type="subcellular location">
    <subcellularLocation>
        <location evidence="1">Plastid</location>
        <location evidence="1">Chloroplast stroma</location>
    </subcellularLocation>
</comment>
<dbReference type="GO" id="GO:0009570">
    <property type="term" value="C:chloroplast stroma"/>
    <property type="evidence" value="ECO:0007669"/>
    <property type="project" value="UniProtKB-SubCell"/>
</dbReference>
<protein>
    <recommendedName>
        <fullName evidence="10">CRM domain-containing protein</fullName>
    </recommendedName>
</protein>
<sequence>MPLCQGQEGLRANSPSSVALSLSGVGKGADKTVWASHVCRAGGKTSMATAPLTARSLLAPAQQSHPRPPASVRVRVRVRASHPKQPPADAKRRRPPAPSHPAFSAAARGRARKIPIPNTDDEPAAGVRVTDTGLSYRVDGAPFEFQYSYTEAPRARPVALREAPYLPFGPETTPRPWTGRKPLPKSRKELPEFDSFVLPPHGKKGVKPVQSPGPFLAGVEPRYQAASREEVLGEPLTKEEVAELVKGSLKTNRQLSMGRDGLTHNMLENIHAHWKRKRVCKIKCKGVCTVDMDNVCQQLEEKVGGKVIHRQGGVLFLFRGRNYNYRTRPHFPLMLWKPVAPVYPRLVKKVPDGLTPDEATEMRMRGRQLPPICKLGKNGVYVNLVKQVREAFEACDLVRVDCSGLNKSDCRKIGAKLKDLVPCILVSFEFEHILMWRGRDWKSSLPPLEETDFEVTRAQEHFSAEERNETAIHSGTVETQIELAGTATSLNYCNLGEDEEKSKDSMKPKHGSDMVLGSPMEAPGLFHSAGISETKLSEDTPLEYSPLNPICDFMDPSLKSVSHHHSIPSDKGEDRGLVEKSLDHSAGSEHSPVDLELHPGASSIGDHLGTKRKGNEGIKSTDGLNNSGSKVPSYMEGVVCLLEQAIDSGRALVLSEDEFVDLDLVYQKSVAFTKSIPRGQVFERQRAQRKPIARRNESDKYVRTKKHPVENKVPSSHVENKDNANGGLAVQTNDRAQEFLSDVVPQGTLRVDELARLLA</sequence>
<dbReference type="SMART" id="SM01103">
    <property type="entry name" value="CRS1_YhbY"/>
    <property type="match status" value="2"/>
</dbReference>
<evidence type="ECO:0000256" key="7">
    <source>
        <dbReference type="ARBA" id="ARBA00023274"/>
    </source>
</evidence>
<evidence type="ECO:0000256" key="9">
    <source>
        <dbReference type="SAM" id="MobiDB-lite"/>
    </source>
</evidence>
<keyword evidence="6" id="KW-0508">mRNA splicing</keyword>
<dbReference type="InterPro" id="IPR001890">
    <property type="entry name" value="RNA-binding_CRM"/>
</dbReference>
<evidence type="ECO:0000313" key="11">
    <source>
        <dbReference type="EMBL" id="WVZ72443.1"/>
    </source>
</evidence>
<feature type="compositionally biased region" description="Basic and acidic residues" evidence="9">
    <location>
        <begin position="583"/>
        <end position="597"/>
    </location>
</feature>
<feature type="region of interest" description="Disordered" evidence="9">
    <location>
        <begin position="706"/>
        <end position="727"/>
    </location>
</feature>
<reference evidence="11 12" key="1">
    <citation type="submission" date="2024-02" db="EMBL/GenBank/DDBJ databases">
        <title>High-quality chromosome-scale genome assembly of Pensacola bahiagrass (Paspalum notatum Flugge var. saurae).</title>
        <authorList>
            <person name="Vega J.M."/>
            <person name="Podio M."/>
            <person name="Orjuela J."/>
            <person name="Siena L.A."/>
            <person name="Pessino S.C."/>
            <person name="Combes M.C."/>
            <person name="Mariac C."/>
            <person name="Albertini E."/>
            <person name="Pupilli F."/>
            <person name="Ortiz J.P.A."/>
            <person name="Leblanc O."/>
        </authorList>
    </citation>
    <scope>NUCLEOTIDE SEQUENCE [LARGE SCALE GENOMIC DNA]</scope>
    <source>
        <strain evidence="11">R1</strain>
        <tissue evidence="11">Leaf</tissue>
    </source>
</reference>
<dbReference type="Proteomes" id="UP001341281">
    <property type="component" value="Chromosome 04"/>
</dbReference>
<dbReference type="Pfam" id="PF01985">
    <property type="entry name" value="CRS1_YhbY"/>
    <property type="match status" value="2"/>
</dbReference>
<keyword evidence="7" id="KW-0687">Ribonucleoprotein</keyword>
<dbReference type="InterPro" id="IPR044599">
    <property type="entry name" value="CAF1P_plant"/>
</dbReference>
<feature type="region of interest" description="Disordered" evidence="9">
    <location>
        <begin position="78"/>
        <end position="126"/>
    </location>
</feature>
<evidence type="ECO:0000256" key="8">
    <source>
        <dbReference type="PROSITE-ProRule" id="PRU00626"/>
    </source>
</evidence>
<keyword evidence="2" id="KW-0507">mRNA processing</keyword>
<keyword evidence="3" id="KW-0677">Repeat</keyword>
<dbReference type="GO" id="GO:0000373">
    <property type="term" value="P:Group II intron splicing"/>
    <property type="evidence" value="ECO:0007669"/>
    <property type="project" value="InterPro"/>
</dbReference>
<evidence type="ECO:0000256" key="6">
    <source>
        <dbReference type="ARBA" id="ARBA00023187"/>
    </source>
</evidence>
<feature type="domain" description="CRM" evidence="10">
    <location>
        <begin position="352"/>
        <end position="448"/>
    </location>
</feature>
<dbReference type="GO" id="GO:0003723">
    <property type="term" value="F:RNA binding"/>
    <property type="evidence" value="ECO:0007669"/>
    <property type="project" value="UniProtKB-UniRule"/>
</dbReference>
<proteinExistence type="predicted"/>
<dbReference type="GO" id="GO:0006397">
    <property type="term" value="P:mRNA processing"/>
    <property type="evidence" value="ECO:0007669"/>
    <property type="project" value="UniProtKB-KW"/>
</dbReference>
<dbReference type="InterPro" id="IPR035920">
    <property type="entry name" value="YhbY-like_sf"/>
</dbReference>
<dbReference type="EMBL" id="CP144748">
    <property type="protein sequence ID" value="WVZ72443.1"/>
    <property type="molecule type" value="Genomic_DNA"/>
</dbReference>
<evidence type="ECO:0000256" key="4">
    <source>
        <dbReference type="ARBA" id="ARBA00022884"/>
    </source>
</evidence>
<dbReference type="SUPFAM" id="SSF75471">
    <property type="entry name" value="YhbY-like"/>
    <property type="match status" value="2"/>
</dbReference>
<evidence type="ECO:0000256" key="5">
    <source>
        <dbReference type="ARBA" id="ARBA00022946"/>
    </source>
</evidence>
<dbReference type="FunFam" id="3.30.110.60:FF:000002">
    <property type="entry name" value="CRS2-associated factor 1, chloroplastic"/>
    <property type="match status" value="2"/>
</dbReference>
<dbReference type="PANTHER" id="PTHR46247">
    <property type="entry name" value="CRS2-ASSOCIATED FACTOR 1, CHLOROPLASTIC"/>
    <property type="match status" value="1"/>
</dbReference>
<name>A0AAQ3TF81_PASNO</name>
<keyword evidence="4 8" id="KW-0694">RNA-binding</keyword>
<keyword evidence="12" id="KW-1185">Reference proteome</keyword>
<keyword evidence="5" id="KW-0809">Transit peptide</keyword>
<evidence type="ECO:0000313" key="12">
    <source>
        <dbReference type="Proteomes" id="UP001341281"/>
    </source>
</evidence>
<dbReference type="PANTHER" id="PTHR46247:SF1">
    <property type="entry name" value="CRS2-ASSOCIATED FACTOR 1, CHLOROPLASTIC"/>
    <property type="match status" value="1"/>
</dbReference>
<dbReference type="AlphaFoldDB" id="A0AAQ3TF81"/>
<evidence type="ECO:0000256" key="3">
    <source>
        <dbReference type="ARBA" id="ARBA00022737"/>
    </source>
</evidence>
<dbReference type="GO" id="GO:1990904">
    <property type="term" value="C:ribonucleoprotein complex"/>
    <property type="evidence" value="ECO:0007669"/>
    <property type="project" value="UniProtKB-KW"/>
</dbReference>
<feature type="region of interest" description="Disordered" evidence="9">
    <location>
        <begin position="583"/>
        <end position="629"/>
    </location>
</feature>
<feature type="domain" description="CRM" evidence="10">
    <location>
        <begin position="234"/>
        <end position="330"/>
    </location>
</feature>
<evidence type="ECO:0000259" key="10">
    <source>
        <dbReference type="PROSITE" id="PS51295"/>
    </source>
</evidence>
<dbReference type="Gene3D" id="3.30.110.60">
    <property type="entry name" value="YhbY-like"/>
    <property type="match status" value="2"/>
</dbReference>
<gene>
    <name evidence="11" type="ORF">U9M48_020906</name>
</gene>
<evidence type="ECO:0000256" key="1">
    <source>
        <dbReference type="ARBA" id="ARBA00004470"/>
    </source>
</evidence>
<dbReference type="PROSITE" id="PS51295">
    <property type="entry name" value="CRM"/>
    <property type="match status" value="2"/>
</dbReference>